<dbReference type="SUPFAM" id="SSF90123">
    <property type="entry name" value="ABC transporter transmembrane region"/>
    <property type="match status" value="1"/>
</dbReference>
<feature type="domain" description="ABC transporter" evidence="8">
    <location>
        <begin position="353"/>
        <end position="596"/>
    </location>
</feature>
<dbReference type="GO" id="GO:0005524">
    <property type="term" value="F:ATP binding"/>
    <property type="evidence" value="ECO:0007669"/>
    <property type="project" value="UniProtKB-KW"/>
</dbReference>
<dbReference type="PANTHER" id="PTHR43394">
    <property type="entry name" value="ATP-DEPENDENT PERMEASE MDL1, MITOCHONDRIAL"/>
    <property type="match status" value="1"/>
</dbReference>
<evidence type="ECO:0000256" key="2">
    <source>
        <dbReference type="ARBA" id="ARBA00022692"/>
    </source>
</evidence>
<evidence type="ECO:0000313" key="9">
    <source>
        <dbReference type="EMBL" id="MFA1538194.1"/>
    </source>
</evidence>
<dbReference type="PANTHER" id="PTHR43394:SF1">
    <property type="entry name" value="ATP-BINDING CASSETTE SUB-FAMILY B MEMBER 10, MITOCHONDRIAL"/>
    <property type="match status" value="1"/>
</dbReference>
<evidence type="ECO:0000256" key="1">
    <source>
        <dbReference type="ARBA" id="ARBA00004651"/>
    </source>
</evidence>
<feature type="transmembrane region" description="Helical" evidence="7">
    <location>
        <begin position="149"/>
        <end position="171"/>
    </location>
</feature>
<comment type="subcellular location">
    <subcellularLocation>
        <location evidence="1">Cell membrane</location>
        <topology evidence="1">Multi-pass membrane protein</topology>
    </subcellularLocation>
</comment>
<keyword evidence="4 9" id="KW-0067">ATP-binding</keyword>
<evidence type="ECO:0000256" key="7">
    <source>
        <dbReference type="SAM" id="Phobius"/>
    </source>
</evidence>
<dbReference type="InterPro" id="IPR027417">
    <property type="entry name" value="P-loop_NTPase"/>
</dbReference>
<gene>
    <name evidence="9" type="ORF">SM611_04565</name>
</gene>
<dbReference type="EMBL" id="JAXCEI010000002">
    <property type="protein sequence ID" value="MFA1538194.1"/>
    <property type="molecule type" value="Genomic_DNA"/>
</dbReference>
<dbReference type="Pfam" id="PF00005">
    <property type="entry name" value="ABC_tran"/>
    <property type="match status" value="1"/>
</dbReference>
<keyword evidence="10" id="KW-1185">Reference proteome</keyword>
<dbReference type="Proteomes" id="UP001569963">
    <property type="component" value="Unassembled WGS sequence"/>
</dbReference>
<dbReference type="InterPro" id="IPR003439">
    <property type="entry name" value="ABC_transporter-like_ATP-bd"/>
</dbReference>
<comment type="caution">
    <text evidence="9">The sequence shown here is derived from an EMBL/GenBank/DDBJ whole genome shotgun (WGS) entry which is preliminary data.</text>
</comment>
<organism evidence="9 10">
    <name type="scientific">Actinomadura monticuli</name>
    <dbReference type="NCBI Taxonomy" id="3097367"/>
    <lineage>
        <taxon>Bacteria</taxon>
        <taxon>Bacillati</taxon>
        <taxon>Actinomycetota</taxon>
        <taxon>Actinomycetes</taxon>
        <taxon>Streptosporangiales</taxon>
        <taxon>Thermomonosporaceae</taxon>
        <taxon>Actinomadura</taxon>
    </lineage>
</organism>
<feature type="transmembrane region" description="Helical" evidence="7">
    <location>
        <begin position="58"/>
        <end position="79"/>
    </location>
</feature>
<name>A0ABV4Q886_9ACTN</name>
<keyword evidence="5 7" id="KW-1133">Transmembrane helix</keyword>
<dbReference type="InterPro" id="IPR003593">
    <property type="entry name" value="AAA+_ATPase"/>
</dbReference>
<dbReference type="InterPro" id="IPR039421">
    <property type="entry name" value="Type_1_exporter"/>
</dbReference>
<dbReference type="PROSITE" id="PS50893">
    <property type="entry name" value="ABC_TRANSPORTER_2"/>
    <property type="match status" value="1"/>
</dbReference>
<keyword evidence="6 7" id="KW-0472">Membrane</keyword>
<dbReference type="SMART" id="SM00382">
    <property type="entry name" value="AAA"/>
    <property type="match status" value="1"/>
</dbReference>
<dbReference type="RefSeq" id="WP_371947534.1">
    <property type="nucleotide sequence ID" value="NZ_JAXCEI010000002.1"/>
</dbReference>
<evidence type="ECO:0000256" key="4">
    <source>
        <dbReference type="ARBA" id="ARBA00022840"/>
    </source>
</evidence>
<sequence length="615" mass="66295">MSTLSHRMRLLRALAPAGRVPPAALFAALAAGHLVPAATAFALARLIDELRTGTGDAAFSAALGPAVMFAAVLLVGYVAESAITPLGYLVTGRVDGAVRADVARLAAGARRIDVLEGAAAQGLIREVGADRSRGVDATTASGAIAQLRWLARLLGVAASCAVLVGFGWWWLIPLVAGPAVLGQHLRAGHHAELARRWRLAIKGELHADVWRRAAISPGEGKDVRVFGFADWMVRRMQHHIKEANEPFWSYVLRAAADERRQWLLVVVGLVPAYGIVSLSAADGDTTVAAQTAVFAAAWSVFVALSDSEDGYDIAGGLRVLSATARLRRLLAADPAGPADRRPAPVAGNRPPTVRFEGVSFRYPDSERLVLDGLDLEIRPGELIALVGMNGAGKSTLIKLLAGLYAPTSGRITVDGRELTEAGHLEWRRRISFVFQDFVRYHLSARDNVRLGHAWCDPDQATLDRAARDAGFDRLVERLPAGWDTPLARSRDGGVDLSGGQWQQVVLARAMYAVHMGAGLLVLDEPTAHLDVRTEFDVFDRLARIRGETSTLLISHRLSTVRRSDRILLLDAGRVTESGTHDELMALGGTYAEMFAIQAQRFNTGYDDRIEEGDVA</sequence>
<protein>
    <submittedName>
        <fullName evidence="9">ABC transporter ATP-binding protein</fullName>
    </submittedName>
</protein>
<keyword evidence="2 7" id="KW-0812">Transmembrane</keyword>
<dbReference type="SUPFAM" id="SSF52540">
    <property type="entry name" value="P-loop containing nucleoside triphosphate hydrolases"/>
    <property type="match status" value="1"/>
</dbReference>
<dbReference type="InterPro" id="IPR036640">
    <property type="entry name" value="ABC1_TM_sf"/>
</dbReference>
<dbReference type="Gene3D" id="3.40.50.300">
    <property type="entry name" value="P-loop containing nucleotide triphosphate hydrolases"/>
    <property type="match status" value="1"/>
</dbReference>
<evidence type="ECO:0000256" key="5">
    <source>
        <dbReference type="ARBA" id="ARBA00022989"/>
    </source>
</evidence>
<dbReference type="Gene3D" id="1.20.1560.10">
    <property type="entry name" value="ABC transporter type 1, transmembrane domain"/>
    <property type="match status" value="1"/>
</dbReference>
<evidence type="ECO:0000256" key="6">
    <source>
        <dbReference type="ARBA" id="ARBA00023136"/>
    </source>
</evidence>
<evidence type="ECO:0000256" key="3">
    <source>
        <dbReference type="ARBA" id="ARBA00022741"/>
    </source>
</evidence>
<evidence type="ECO:0000259" key="8">
    <source>
        <dbReference type="PROSITE" id="PS50893"/>
    </source>
</evidence>
<accession>A0ABV4Q886</accession>
<reference evidence="9 10" key="1">
    <citation type="submission" date="2023-11" db="EMBL/GenBank/DDBJ databases">
        <title>Actinomadura monticuli sp. nov., isolated from volcanic ash.</title>
        <authorList>
            <person name="Lee S.D."/>
            <person name="Yang H."/>
            <person name="Kim I.S."/>
        </authorList>
    </citation>
    <scope>NUCLEOTIDE SEQUENCE [LARGE SCALE GENOMIC DNA]</scope>
    <source>
        <strain evidence="9 10">DLS-62</strain>
    </source>
</reference>
<evidence type="ECO:0000313" key="10">
    <source>
        <dbReference type="Proteomes" id="UP001569963"/>
    </source>
</evidence>
<keyword evidence="3" id="KW-0547">Nucleotide-binding</keyword>
<proteinExistence type="predicted"/>